<evidence type="ECO:0000313" key="2">
    <source>
        <dbReference type="Proteomes" id="UP000031307"/>
    </source>
</evidence>
<dbReference type="Proteomes" id="UP000031307">
    <property type="component" value="Unassembled WGS sequence"/>
</dbReference>
<name>A0A0C1BXF9_9BACT</name>
<organism evidence="1 2">
    <name type="scientific">Parachlamydia acanthamoebae</name>
    <dbReference type="NCBI Taxonomy" id="83552"/>
    <lineage>
        <taxon>Bacteria</taxon>
        <taxon>Pseudomonadati</taxon>
        <taxon>Chlamydiota</taxon>
        <taxon>Chlamydiia</taxon>
        <taxon>Parachlamydiales</taxon>
        <taxon>Parachlamydiaceae</taxon>
        <taxon>Parachlamydia</taxon>
    </lineage>
</organism>
<gene>
    <name evidence="1" type="ORF">DB43_AQ00070</name>
</gene>
<comment type="caution">
    <text evidence="1">The sequence shown here is derived from an EMBL/GenBank/DDBJ whole genome shotgun (WGS) entry which is preliminary data.</text>
</comment>
<dbReference type="RefSeq" id="WP_013924282.1">
    <property type="nucleotide sequence ID" value="NZ_BAWW01000066.1"/>
</dbReference>
<reference evidence="1 2" key="1">
    <citation type="journal article" date="2014" name="Mol. Biol. Evol.">
        <title>Massive expansion of Ubiquitination-related gene families within the Chlamydiae.</title>
        <authorList>
            <person name="Domman D."/>
            <person name="Collingro A."/>
            <person name="Lagkouvardos I."/>
            <person name="Gehre L."/>
            <person name="Weinmaier T."/>
            <person name="Rattei T."/>
            <person name="Subtil A."/>
            <person name="Horn M."/>
        </authorList>
    </citation>
    <scope>NUCLEOTIDE SEQUENCE [LARGE SCALE GENOMIC DNA]</scope>
    <source>
        <strain evidence="1 2">OEW1</strain>
    </source>
</reference>
<protein>
    <submittedName>
        <fullName evidence="1">Uncharacterized protein</fullName>
    </submittedName>
</protein>
<proteinExistence type="predicted"/>
<evidence type="ECO:0000313" key="1">
    <source>
        <dbReference type="EMBL" id="KIA76201.1"/>
    </source>
</evidence>
<dbReference type="EMBL" id="JSAM01000127">
    <property type="protein sequence ID" value="KIA76201.1"/>
    <property type="molecule type" value="Genomic_DNA"/>
</dbReference>
<accession>A0A0C1BXF9</accession>
<dbReference type="AlphaFoldDB" id="A0A0C1BXF9"/>
<sequence>MKINSRNGVDFFDLNDDSKLKNTENSKSQKKYRKDEEDLYDLDLRIKETVNDLHLVETGGTWNCTGTGRCSRGCQTNRGQTCVRCGPTEYTTCGSCRCP</sequence>